<evidence type="ECO:0000313" key="9">
    <source>
        <dbReference type="EMBL" id="ELP56674.1"/>
    </source>
</evidence>
<dbReference type="CDD" id="cd06261">
    <property type="entry name" value="TM_PBP2"/>
    <property type="match status" value="1"/>
</dbReference>
<dbReference type="PANTHER" id="PTHR30151:SF25">
    <property type="entry name" value="TAURINE TRANSPORT SYSTEM PERMEASE PROTEIN TAUC"/>
    <property type="match status" value="1"/>
</dbReference>
<feature type="transmembrane region" description="Helical" evidence="7">
    <location>
        <begin position="85"/>
        <end position="108"/>
    </location>
</feature>
<name>L7ECC9_MICAE</name>
<dbReference type="AlphaFoldDB" id="L7ECC9"/>
<comment type="similarity">
    <text evidence="7">Belongs to the binding-protein-dependent transport system permease family.</text>
</comment>
<dbReference type="PANTHER" id="PTHR30151">
    <property type="entry name" value="ALKANE SULFONATE ABC TRANSPORTER-RELATED, MEMBRANE SUBUNIT"/>
    <property type="match status" value="1"/>
</dbReference>
<gene>
    <name evidence="9" type="primary">srpM</name>
    <name evidence="9" type="ORF">O53_1283</name>
</gene>
<keyword evidence="5 7" id="KW-1133">Transmembrane helix</keyword>
<evidence type="ECO:0000256" key="5">
    <source>
        <dbReference type="ARBA" id="ARBA00022989"/>
    </source>
</evidence>
<accession>L7ECC9</accession>
<dbReference type="SUPFAM" id="SSF161098">
    <property type="entry name" value="MetI-like"/>
    <property type="match status" value="1"/>
</dbReference>
<feature type="domain" description="ABC transmembrane type-1" evidence="8">
    <location>
        <begin position="1"/>
        <end position="137"/>
    </location>
</feature>
<dbReference type="Pfam" id="PF00528">
    <property type="entry name" value="BPD_transp_1"/>
    <property type="match status" value="1"/>
</dbReference>
<sequence length="148" mass="16208">MISPLSWMPLAVMVLGIGDLPVYFLLTVAAIWPILLNTAAGVNAVDRSWLTLAHSLCATRGETVFQIILPAILSHLLTGFRLAIGIIWIVLVPAEMLGVSAGLGYYILDTRDRLAYSELMAVILVIGAIGYLLDWGLRLAHRSWTHQD</sequence>
<evidence type="ECO:0000259" key="8">
    <source>
        <dbReference type="PROSITE" id="PS50928"/>
    </source>
</evidence>
<dbReference type="Gene3D" id="1.10.3720.10">
    <property type="entry name" value="MetI-like"/>
    <property type="match status" value="1"/>
</dbReference>
<reference evidence="9 10" key="1">
    <citation type="journal article" date="2013" name="Genome Announc.">
        <title>Whole-Genome Sequence of Microcystis aeruginosa TAIHU98, a Nontoxic Bloom-Forming Strain Isolated from Taihu Lake, China.</title>
        <authorList>
            <person name="Yang C."/>
            <person name="Zhang W."/>
            <person name="Ren M."/>
            <person name="Song L."/>
            <person name="Li T."/>
            <person name="Zhao J."/>
        </authorList>
    </citation>
    <scope>NUCLEOTIDE SEQUENCE [LARGE SCALE GENOMIC DNA]</scope>
    <source>
        <strain evidence="9 10">TAIHU98</strain>
    </source>
</reference>
<dbReference type="Proteomes" id="UP000010932">
    <property type="component" value="Unassembled WGS sequence"/>
</dbReference>
<dbReference type="GO" id="GO:0010438">
    <property type="term" value="P:cellular response to sulfur starvation"/>
    <property type="evidence" value="ECO:0007669"/>
    <property type="project" value="TreeGrafter"/>
</dbReference>
<evidence type="ECO:0000256" key="6">
    <source>
        <dbReference type="ARBA" id="ARBA00023136"/>
    </source>
</evidence>
<dbReference type="PROSITE" id="PS50928">
    <property type="entry name" value="ABC_TM1"/>
    <property type="match status" value="1"/>
</dbReference>
<dbReference type="InterPro" id="IPR000515">
    <property type="entry name" value="MetI-like"/>
</dbReference>
<keyword evidence="2 7" id="KW-0813">Transport</keyword>
<dbReference type="GO" id="GO:0055085">
    <property type="term" value="P:transmembrane transport"/>
    <property type="evidence" value="ECO:0007669"/>
    <property type="project" value="InterPro"/>
</dbReference>
<keyword evidence="6 7" id="KW-0472">Membrane</keyword>
<protein>
    <submittedName>
        <fullName evidence="9">Putative membrane protein</fullName>
    </submittedName>
</protein>
<keyword evidence="4 7" id="KW-0812">Transmembrane</keyword>
<organism evidence="9 10">
    <name type="scientific">Microcystis aeruginosa TAIHU98</name>
    <dbReference type="NCBI Taxonomy" id="1134457"/>
    <lineage>
        <taxon>Bacteria</taxon>
        <taxon>Bacillati</taxon>
        <taxon>Cyanobacteriota</taxon>
        <taxon>Cyanophyceae</taxon>
        <taxon>Oscillatoriophycideae</taxon>
        <taxon>Chroococcales</taxon>
        <taxon>Microcystaceae</taxon>
        <taxon>Microcystis</taxon>
    </lineage>
</organism>
<dbReference type="GO" id="GO:0005886">
    <property type="term" value="C:plasma membrane"/>
    <property type="evidence" value="ECO:0007669"/>
    <property type="project" value="UniProtKB-SubCell"/>
</dbReference>
<dbReference type="EMBL" id="ANKQ01000001">
    <property type="protein sequence ID" value="ELP56674.1"/>
    <property type="molecule type" value="Genomic_DNA"/>
</dbReference>
<feature type="transmembrane region" description="Helical" evidence="7">
    <location>
        <begin position="7"/>
        <end position="32"/>
    </location>
</feature>
<proteinExistence type="inferred from homology"/>
<dbReference type="InterPro" id="IPR035906">
    <property type="entry name" value="MetI-like_sf"/>
</dbReference>
<comment type="caution">
    <text evidence="9">The sequence shown here is derived from an EMBL/GenBank/DDBJ whole genome shotgun (WGS) entry which is preliminary data.</text>
</comment>
<evidence type="ECO:0000256" key="2">
    <source>
        <dbReference type="ARBA" id="ARBA00022448"/>
    </source>
</evidence>
<evidence type="ECO:0000313" key="10">
    <source>
        <dbReference type="Proteomes" id="UP000010932"/>
    </source>
</evidence>
<evidence type="ECO:0000256" key="1">
    <source>
        <dbReference type="ARBA" id="ARBA00004651"/>
    </source>
</evidence>
<evidence type="ECO:0000256" key="4">
    <source>
        <dbReference type="ARBA" id="ARBA00022692"/>
    </source>
</evidence>
<dbReference type="PATRIC" id="fig|1134457.3.peg.1707"/>
<evidence type="ECO:0000256" key="7">
    <source>
        <dbReference type="RuleBase" id="RU363032"/>
    </source>
</evidence>
<comment type="subcellular location">
    <subcellularLocation>
        <location evidence="1 7">Cell membrane</location>
        <topology evidence="1 7">Multi-pass membrane protein</topology>
    </subcellularLocation>
</comment>
<evidence type="ECO:0000256" key="3">
    <source>
        <dbReference type="ARBA" id="ARBA00022475"/>
    </source>
</evidence>
<feature type="transmembrane region" description="Helical" evidence="7">
    <location>
        <begin position="114"/>
        <end position="133"/>
    </location>
</feature>
<keyword evidence="3" id="KW-1003">Cell membrane</keyword>